<accession>A0A2A6LYS7</accession>
<reference evidence="3 4" key="1">
    <citation type="submission" date="2017-09" db="EMBL/GenBank/DDBJ databases">
        <title>Comparative genomics of rhizobia isolated from Phaseolus vulgaris in China.</title>
        <authorList>
            <person name="Tong W."/>
        </authorList>
    </citation>
    <scope>NUCLEOTIDE SEQUENCE [LARGE SCALE GENOMIC DNA]</scope>
    <source>
        <strain evidence="3 4">PCH1</strain>
    </source>
</reference>
<feature type="region of interest" description="Disordered" evidence="1">
    <location>
        <begin position="93"/>
        <end position="114"/>
    </location>
</feature>
<dbReference type="InterPro" id="IPR002711">
    <property type="entry name" value="HNH"/>
</dbReference>
<dbReference type="SMART" id="SM00507">
    <property type="entry name" value="HNHc"/>
    <property type="match status" value="1"/>
</dbReference>
<keyword evidence="3" id="KW-0540">Nuclease</keyword>
<dbReference type="GO" id="GO:0008270">
    <property type="term" value="F:zinc ion binding"/>
    <property type="evidence" value="ECO:0007669"/>
    <property type="project" value="InterPro"/>
</dbReference>
<evidence type="ECO:0000313" key="3">
    <source>
        <dbReference type="EMBL" id="PDT47289.1"/>
    </source>
</evidence>
<dbReference type="GO" id="GO:0003676">
    <property type="term" value="F:nucleic acid binding"/>
    <property type="evidence" value="ECO:0007669"/>
    <property type="project" value="InterPro"/>
</dbReference>
<dbReference type="Gene3D" id="1.10.30.50">
    <property type="match status" value="1"/>
</dbReference>
<dbReference type="InterPro" id="IPR003615">
    <property type="entry name" value="HNH_nuc"/>
</dbReference>
<sequence length="114" mass="12653">MARVEFSKKTRAEAFQRCGGKCEKCDAHLKVGEGEYDHIIPYALTQDSTLSNCQVLCVPCHRGVGAKTSDDIKAISKAKRNWLKHTGAWPQSKAKIKSRGFDRPRAEYKGDANG</sequence>
<dbReference type="Proteomes" id="UP000220353">
    <property type="component" value="Unassembled WGS sequence"/>
</dbReference>
<evidence type="ECO:0000313" key="4">
    <source>
        <dbReference type="Proteomes" id="UP000220353"/>
    </source>
</evidence>
<dbReference type="RefSeq" id="WP_097586897.1">
    <property type="nucleotide sequence ID" value="NZ_NWTC01000009.1"/>
</dbReference>
<name>A0A2A6LYS7_RHIFR</name>
<evidence type="ECO:0000256" key="1">
    <source>
        <dbReference type="SAM" id="MobiDB-lite"/>
    </source>
</evidence>
<comment type="caution">
    <text evidence="3">The sequence shown here is derived from an EMBL/GenBank/DDBJ whole genome shotgun (WGS) entry which is preliminary data.</text>
</comment>
<evidence type="ECO:0000259" key="2">
    <source>
        <dbReference type="SMART" id="SM00507"/>
    </source>
</evidence>
<feature type="domain" description="HNH nuclease" evidence="2">
    <location>
        <begin position="9"/>
        <end position="62"/>
    </location>
</feature>
<proteinExistence type="predicted"/>
<feature type="compositionally biased region" description="Basic and acidic residues" evidence="1">
    <location>
        <begin position="99"/>
        <end position="114"/>
    </location>
</feature>
<dbReference type="Pfam" id="PF01844">
    <property type="entry name" value="HNH"/>
    <property type="match status" value="1"/>
</dbReference>
<keyword evidence="3" id="KW-0378">Hydrolase</keyword>
<organism evidence="3 4">
    <name type="scientific">Rhizobium fredii</name>
    <name type="common">Sinorhizobium fredii</name>
    <dbReference type="NCBI Taxonomy" id="380"/>
    <lineage>
        <taxon>Bacteria</taxon>
        <taxon>Pseudomonadati</taxon>
        <taxon>Pseudomonadota</taxon>
        <taxon>Alphaproteobacteria</taxon>
        <taxon>Hyphomicrobiales</taxon>
        <taxon>Rhizobiaceae</taxon>
        <taxon>Sinorhizobium/Ensifer group</taxon>
        <taxon>Sinorhizobium</taxon>
    </lineage>
</organism>
<gene>
    <name evidence="3" type="ORF">CO661_13995</name>
</gene>
<protein>
    <submittedName>
        <fullName evidence="3">Endonuclease</fullName>
    </submittedName>
</protein>
<dbReference type="EMBL" id="NWTC01000009">
    <property type="protein sequence ID" value="PDT47289.1"/>
    <property type="molecule type" value="Genomic_DNA"/>
</dbReference>
<dbReference type="AlphaFoldDB" id="A0A2A6LYS7"/>
<keyword evidence="3" id="KW-0255">Endonuclease</keyword>
<dbReference type="GO" id="GO:0004519">
    <property type="term" value="F:endonuclease activity"/>
    <property type="evidence" value="ECO:0007669"/>
    <property type="project" value="UniProtKB-KW"/>
</dbReference>
<dbReference type="CDD" id="cd00085">
    <property type="entry name" value="HNHc"/>
    <property type="match status" value="1"/>
</dbReference>